<feature type="binding site" evidence="8">
    <location>
        <position position="372"/>
    </location>
    <ligand>
        <name>[4Fe-4S] cluster</name>
        <dbReference type="ChEBI" id="CHEBI:49883"/>
        <label>1</label>
    </ligand>
</feature>
<dbReference type="Pfam" id="PF13187">
    <property type="entry name" value="Fer4_9"/>
    <property type="match status" value="1"/>
</dbReference>
<feature type="binding site" evidence="8">
    <location>
        <position position="414"/>
    </location>
    <ligand>
        <name>[4Fe-4S] cluster</name>
        <dbReference type="ChEBI" id="CHEBI:49883"/>
        <label>2</label>
    </ligand>
</feature>
<dbReference type="GO" id="GO:0009055">
    <property type="term" value="F:electron transfer activity"/>
    <property type="evidence" value="ECO:0007669"/>
    <property type="project" value="InterPro"/>
</dbReference>
<dbReference type="KEGG" id="sta:STHERM_c12830"/>
<dbReference type="GO" id="GO:0022900">
    <property type="term" value="P:electron transport chain"/>
    <property type="evidence" value="ECO:0007669"/>
    <property type="project" value="UniProtKB-UniRule"/>
</dbReference>
<keyword evidence="1 8" id="KW-0813">Transport</keyword>
<feature type="binding site" evidence="8">
    <location>
        <position position="369"/>
    </location>
    <ligand>
        <name>[4Fe-4S] cluster</name>
        <dbReference type="ChEBI" id="CHEBI:49883"/>
        <label>1</label>
    </ligand>
</feature>
<keyword evidence="8" id="KW-1278">Translocase</keyword>
<dbReference type="Pfam" id="PF13375">
    <property type="entry name" value="RnfC_N"/>
    <property type="match status" value="1"/>
</dbReference>
<dbReference type="InterPro" id="IPR026902">
    <property type="entry name" value="RnfC_N"/>
</dbReference>
<dbReference type="PROSITE" id="PS00198">
    <property type="entry name" value="4FE4S_FER_1"/>
    <property type="match status" value="1"/>
</dbReference>
<evidence type="ECO:0000256" key="3">
    <source>
        <dbReference type="ARBA" id="ARBA00022723"/>
    </source>
</evidence>
<dbReference type="EMBL" id="CP001698">
    <property type="protein sequence ID" value="ADN02224.1"/>
    <property type="molecule type" value="Genomic_DNA"/>
</dbReference>
<keyword evidence="3 8" id="KW-0479">Metal-binding</keyword>
<dbReference type="GO" id="GO:0051539">
    <property type="term" value="F:4 iron, 4 sulfur cluster binding"/>
    <property type="evidence" value="ECO:0007669"/>
    <property type="project" value="UniProtKB-KW"/>
</dbReference>
<dbReference type="HOGENOM" id="CLU_010808_6_0_12"/>
<keyword evidence="8" id="KW-0472">Membrane</keyword>
<organism evidence="10 11">
    <name type="scientific">Winmispira thermophila (strain ATCC 49972 / DSM 6192 / RI 19.B1)</name>
    <name type="common">Spirochaeta thermophila</name>
    <dbReference type="NCBI Taxonomy" id="665571"/>
    <lineage>
        <taxon>Bacteria</taxon>
        <taxon>Pseudomonadati</taxon>
        <taxon>Spirochaetota</taxon>
        <taxon>Spirochaetia</taxon>
        <taxon>Winmispirales</taxon>
        <taxon>Winmispiraceae</taxon>
        <taxon>Winmispira</taxon>
    </lineage>
</organism>
<dbReference type="NCBIfam" id="NF003454">
    <property type="entry name" value="PRK05035.1"/>
    <property type="match status" value="1"/>
</dbReference>
<dbReference type="GO" id="GO:0005886">
    <property type="term" value="C:plasma membrane"/>
    <property type="evidence" value="ECO:0007669"/>
    <property type="project" value="UniProtKB-SubCell"/>
</dbReference>
<dbReference type="NCBIfam" id="TIGR01945">
    <property type="entry name" value="rnfC"/>
    <property type="match status" value="1"/>
</dbReference>
<keyword evidence="2 8" id="KW-0004">4Fe-4S</keyword>
<dbReference type="InterPro" id="IPR017900">
    <property type="entry name" value="4Fe4S_Fe_S_CS"/>
</dbReference>
<dbReference type="GO" id="GO:0046872">
    <property type="term" value="F:metal ion binding"/>
    <property type="evidence" value="ECO:0007669"/>
    <property type="project" value="UniProtKB-KW"/>
</dbReference>
<dbReference type="EC" id="7.-.-.-" evidence="8"/>
<dbReference type="SUPFAM" id="SSF142019">
    <property type="entry name" value="Nqo1 FMN-binding domain-like"/>
    <property type="match status" value="1"/>
</dbReference>
<dbReference type="SUPFAM" id="SSF46548">
    <property type="entry name" value="alpha-helical ferredoxin"/>
    <property type="match status" value="1"/>
</dbReference>
<comment type="function">
    <text evidence="8">Part of a membrane-bound complex that couples electron transfer with translocation of ions across the membrane.</text>
</comment>
<feature type="binding site" evidence="8">
    <location>
        <position position="408"/>
    </location>
    <ligand>
        <name>[4Fe-4S] cluster</name>
        <dbReference type="ChEBI" id="CHEBI:49883"/>
        <label>2</label>
    </ligand>
</feature>
<reference evidence="10 11" key="2">
    <citation type="journal article" date="2010" name="J. Bacteriol.">
        <title>Genome sequence of the polysaccharide-degrading, thermophilic anaerobe Spirochaeta thermophila DSM 6192.</title>
        <authorList>
            <person name="Angelov A."/>
            <person name="Liebl S."/>
            <person name="Ballschmiter M."/>
            <person name="Bomeke M."/>
            <person name="Lehmann R."/>
            <person name="Liesegang H."/>
            <person name="Daniel R."/>
            <person name="Liebl W."/>
        </authorList>
    </citation>
    <scope>NUCLEOTIDE SEQUENCE [LARGE SCALE GENOMIC DNA]</scope>
    <source>
        <strain evidence="11">ATCC 49972 / DSM 6192 / RI 19.B1</strain>
    </source>
</reference>
<feature type="domain" description="4Fe-4S ferredoxin-type" evidence="9">
    <location>
        <begin position="362"/>
        <end position="389"/>
    </location>
</feature>
<evidence type="ECO:0000256" key="5">
    <source>
        <dbReference type="ARBA" id="ARBA00022982"/>
    </source>
</evidence>
<dbReference type="InterPro" id="IPR011538">
    <property type="entry name" value="Nuo51_FMN-bd"/>
</dbReference>
<dbReference type="RefSeq" id="WP_013314065.1">
    <property type="nucleotide sequence ID" value="NC_014484.1"/>
</dbReference>
<keyword evidence="8" id="KW-0997">Cell inner membrane</keyword>
<feature type="binding site" evidence="8">
    <location>
        <position position="411"/>
    </location>
    <ligand>
        <name>[4Fe-4S] cluster</name>
        <dbReference type="ChEBI" id="CHEBI:49883"/>
        <label>2</label>
    </ligand>
</feature>
<feature type="binding site" evidence="8">
    <location>
        <position position="379"/>
    </location>
    <ligand>
        <name>[4Fe-4S] cluster</name>
        <dbReference type="ChEBI" id="CHEBI:49883"/>
        <label>2</label>
    </ligand>
</feature>
<evidence type="ECO:0000256" key="8">
    <source>
        <dbReference type="HAMAP-Rule" id="MF_00461"/>
    </source>
</evidence>
<protein>
    <recommendedName>
        <fullName evidence="8">Ion-translocating oxidoreductase complex subunit C</fullName>
        <ecNumber evidence="8">7.-.-.-</ecNumber>
    </recommendedName>
    <alternativeName>
        <fullName evidence="8">Rnf electron transport complex subunit C</fullName>
    </alternativeName>
</protein>
<keyword evidence="6 8" id="KW-0408">Iron</keyword>
<evidence type="ECO:0000256" key="6">
    <source>
        <dbReference type="ARBA" id="ARBA00023004"/>
    </source>
</evidence>
<dbReference type="Pfam" id="PF10531">
    <property type="entry name" value="SLBB"/>
    <property type="match status" value="1"/>
</dbReference>
<dbReference type="PANTHER" id="PTHR43034">
    <property type="entry name" value="ION-TRANSLOCATING OXIDOREDUCTASE COMPLEX SUBUNIT C"/>
    <property type="match status" value="1"/>
</dbReference>
<dbReference type="PaxDb" id="665571-STHERM_c12830"/>
<dbReference type="PANTHER" id="PTHR43034:SF2">
    <property type="entry name" value="ION-TRANSLOCATING OXIDOREDUCTASE COMPLEX SUBUNIT C"/>
    <property type="match status" value="1"/>
</dbReference>
<comment type="subcellular location">
    <subcellularLocation>
        <location evidence="8">Cell inner membrane</location>
        <topology evidence="8">Peripheral membrane protein</topology>
    </subcellularLocation>
</comment>
<dbReference type="InterPro" id="IPR017896">
    <property type="entry name" value="4Fe4S_Fe-S-bd"/>
</dbReference>
<dbReference type="HAMAP" id="MF_00461">
    <property type="entry name" value="RsxC_RnfC"/>
    <property type="match status" value="1"/>
</dbReference>
<dbReference type="AlphaFoldDB" id="E0RTJ3"/>
<keyword evidence="7 8" id="KW-0411">Iron-sulfur</keyword>
<evidence type="ECO:0000256" key="2">
    <source>
        <dbReference type="ARBA" id="ARBA00022485"/>
    </source>
</evidence>
<dbReference type="Pfam" id="PF01512">
    <property type="entry name" value="Complex1_51K"/>
    <property type="match status" value="1"/>
</dbReference>
<keyword evidence="8" id="KW-1003">Cell membrane</keyword>
<comment type="cofactor">
    <cofactor evidence="8">
        <name>[4Fe-4S] cluster</name>
        <dbReference type="ChEBI" id="CHEBI:49883"/>
    </cofactor>
    <text evidence="8">Binds 2 [4Fe-4S] clusters per subunit.</text>
</comment>
<dbReference type="InterPro" id="IPR010208">
    <property type="entry name" value="Ion_transpt_RnfC/RsxC"/>
</dbReference>
<evidence type="ECO:0000256" key="7">
    <source>
        <dbReference type="ARBA" id="ARBA00023014"/>
    </source>
</evidence>
<dbReference type="eggNOG" id="COG4656">
    <property type="taxonomic scope" value="Bacteria"/>
</dbReference>
<accession>E0RTJ3</accession>
<sequence>MKYATFPKGGIHPHEHKQTAHLPIEHLPLPEQVVIPLGQHLGAPAHPLVKRGDRVKVGTRIGEAQGFISAHVHSSVSGKVLKVDEITDLSGYRRPAVFIQVEGDEWEEGIDRSPELVTTCDLSPQEIIERIKDAGIVGMGGAGFPTHVKLSIPPGKAIDTLIINGVECEPYLTADHRLMLEKTDEILVGIAIIRRALGEPRVFIGIEANKPDAIRVMKERVKEWEGLEVRPLKVKYPQGAEKQLIKALTGREVPSGKLPLDVGCVVSNVGTAHAVYRAVQKQMPLVERVVTVTGNDISRPGNFLVRVGTQVEWVLDQAGGLPEDAGKVVAGGPMMGKALPNLEVPVTKTTSGILVLPRKDVGPRSVEPCIRCAKCVQACPMGLEPYLLERLSARERWEEAEARGIVDCVECGSCAYICPASRPLLDYIRYGKTTVMMLRKKRSA</sequence>
<reference key="1">
    <citation type="submission" date="2009-08" db="EMBL/GenBank/DDBJ databases">
        <title>The genome sequence of Spirochaeta thermophila DSM6192.</title>
        <authorList>
            <person name="Angelov A."/>
            <person name="Mientus M."/>
            <person name="Wittenberg S."/>
            <person name="Lehmann R."/>
            <person name="Liesegang H."/>
            <person name="Daniel R."/>
            <person name="Liebl W."/>
        </authorList>
    </citation>
    <scope>NUCLEOTIDE SEQUENCE</scope>
    <source>
        <strain>DSM 6192</strain>
    </source>
</reference>
<dbReference type="InterPro" id="IPR037225">
    <property type="entry name" value="Nuo51_FMN-bd_sf"/>
</dbReference>
<proteinExistence type="inferred from homology"/>
<gene>
    <name evidence="8" type="primary">rnfC</name>
    <name evidence="10" type="ordered locus">STHERM_c12830</name>
</gene>
<keyword evidence="4 8" id="KW-0677">Repeat</keyword>
<evidence type="ECO:0000259" key="9">
    <source>
        <dbReference type="PROSITE" id="PS51379"/>
    </source>
</evidence>
<feature type="binding site" evidence="8">
    <location>
        <position position="375"/>
    </location>
    <ligand>
        <name>[4Fe-4S] cluster</name>
        <dbReference type="ChEBI" id="CHEBI:49883"/>
        <label>1</label>
    </ligand>
</feature>
<dbReference type="Proteomes" id="UP000001296">
    <property type="component" value="Chromosome"/>
</dbReference>
<evidence type="ECO:0000313" key="11">
    <source>
        <dbReference type="Proteomes" id="UP000001296"/>
    </source>
</evidence>
<comment type="subunit">
    <text evidence="8">The complex is composed of six subunits: RnfA, RnfB, RnfC, RnfD, RnfE and RnfG.</text>
</comment>
<dbReference type="Gene3D" id="3.40.50.11540">
    <property type="entry name" value="NADH-ubiquinone oxidoreductase 51kDa subunit"/>
    <property type="match status" value="1"/>
</dbReference>
<keyword evidence="5 8" id="KW-0249">Electron transport</keyword>
<evidence type="ECO:0000256" key="1">
    <source>
        <dbReference type="ARBA" id="ARBA00022448"/>
    </source>
</evidence>
<name>E0RTJ3_WINT6</name>
<dbReference type="InterPro" id="IPR019554">
    <property type="entry name" value="Soluble_ligand-bd"/>
</dbReference>
<evidence type="ECO:0000256" key="4">
    <source>
        <dbReference type="ARBA" id="ARBA00022737"/>
    </source>
</evidence>
<dbReference type="Gene3D" id="3.30.70.20">
    <property type="match status" value="1"/>
</dbReference>
<evidence type="ECO:0000313" key="10">
    <source>
        <dbReference type="EMBL" id="ADN02224.1"/>
    </source>
</evidence>
<dbReference type="PROSITE" id="PS51379">
    <property type="entry name" value="4FE4S_FER_2"/>
    <property type="match status" value="1"/>
</dbReference>
<comment type="similarity">
    <text evidence="8">Belongs to the 4Fe4S bacterial-type ferredoxin family. RnfC subfamily.</text>
</comment>
<feature type="binding site" evidence="8">
    <location>
        <position position="418"/>
    </location>
    <ligand>
        <name>[4Fe-4S] cluster</name>
        <dbReference type="ChEBI" id="CHEBI:49883"/>
        <label>1</label>
    </ligand>
</feature>